<comment type="similarity">
    <text evidence="1">Belongs to the peptidase C40 family.</text>
</comment>
<dbReference type="PANTHER" id="PTHR47053">
    <property type="entry name" value="MUREIN DD-ENDOPEPTIDASE MEPH-RELATED"/>
    <property type="match status" value="1"/>
</dbReference>
<dbReference type="PROSITE" id="PS51935">
    <property type="entry name" value="NLPC_P60"/>
    <property type="match status" value="1"/>
</dbReference>
<keyword evidence="3" id="KW-0378">Hydrolase</keyword>
<evidence type="ECO:0000313" key="6">
    <source>
        <dbReference type="EMBL" id="MFD2164065.1"/>
    </source>
</evidence>
<reference evidence="7" key="1">
    <citation type="journal article" date="2019" name="Int. J. Syst. Evol. Microbiol.">
        <title>The Global Catalogue of Microorganisms (GCM) 10K type strain sequencing project: providing services to taxonomists for standard genome sequencing and annotation.</title>
        <authorList>
            <consortium name="The Broad Institute Genomics Platform"/>
            <consortium name="The Broad Institute Genome Sequencing Center for Infectious Disease"/>
            <person name="Wu L."/>
            <person name="Ma J."/>
        </authorList>
    </citation>
    <scope>NUCLEOTIDE SEQUENCE [LARGE SCALE GENOMIC DNA]</scope>
    <source>
        <strain evidence="7">KCTC 42217</strain>
    </source>
</reference>
<keyword evidence="4" id="KW-0788">Thiol protease</keyword>
<dbReference type="Gene3D" id="3.90.1720.10">
    <property type="entry name" value="endopeptidase domain like (from Nostoc punctiforme)"/>
    <property type="match status" value="1"/>
</dbReference>
<dbReference type="RefSeq" id="WP_255904636.1">
    <property type="nucleotide sequence ID" value="NZ_JAFMZO010000004.1"/>
</dbReference>
<evidence type="ECO:0000259" key="5">
    <source>
        <dbReference type="PROSITE" id="PS51935"/>
    </source>
</evidence>
<dbReference type="Pfam" id="PF18348">
    <property type="entry name" value="SH3_16"/>
    <property type="match status" value="1"/>
</dbReference>
<dbReference type="InterPro" id="IPR051202">
    <property type="entry name" value="Peptidase_C40"/>
</dbReference>
<dbReference type="EMBL" id="JBHUHZ010000003">
    <property type="protein sequence ID" value="MFD2164065.1"/>
    <property type="molecule type" value="Genomic_DNA"/>
</dbReference>
<evidence type="ECO:0000256" key="4">
    <source>
        <dbReference type="ARBA" id="ARBA00022807"/>
    </source>
</evidence>
<comment type="caution">
    <text evidence="6">The sequence shown here is derived from an EMBL/GenBank/DDBJ whole genome shotgun (WGS) entry which is preliminary data.</text>
</comment>
<name>A0ABW4ZQQ2_9SPHI</name>
<dbReference type="InterPro" id="IPR038765">
    <property type="entry name" value="Papain-like_cys_pep_sf"/>
</dbReference>
<evidence type="ECO:0000313" key="7">
    <source>
        <dbReference type="Proteomes" id="UP001597387"/>
    </source>
</evidence>
<organism evidence="6 7">
    <name type="scientific">Paradesertivirga mongoliensis</name>
    <dbReference type="NCBI Taxonomy" id="2100740"/>
    <lineage>
        <taxon>Bacteria</taxon>
        <taxon>Pseudomonadati</taxon>
        <taxon>Bacteroidota</taxon>
        <taxon>Sphingobacteriia</taxon>
        <taxon>Sphingobacteriales</taxon>
        <taxon>Sphingobacteriaceae</taxon>
        <taxon>Paradesertivirga</taxon>
    </lineage>
</organism>
<accession>A0ABW4ZQQ2</accession>
<gene>
    <name evidence="6" type="ORF">ACFSJU_16775</name>
</gene>
<dbReference type="SUPFAM" id="SSF82057">
    <property type="entry name" value="Prokaryotic SH3-related domain"/>
    <property type="match status" value="1"/>
</dbReference>
<evidence type="ECO:0000256" key="2">
    <source>
        <dbReference type="ARBA" id="ARBA00022670"/>
    </source>
</evidence>
<evidence type="ECO:0000256" key="1">
    <source>
        <dbReference type="ARBA" id="ARBA00007074"/>
    </source>
</evidence>
<protein>
    <submittedName>
        <fullName evidence="6">C40 family peptidase</fullName>
    </submittedName>
</protein>
<dbReference type="InterPro" id="IPR000064">
    <property type="entry name" value="NLP_P60_dom"/>
</dbReference>
<evidence type="ECO:0000256" key="3">
    <source>
        <dbReference type="ARBA" id="ARBA00022801"/>
    </source>
</evidence>
<dbReference type="PANTHER" id="PTHR47053:SF1">
    <property type="entry name" value="MUREIN DD-ENDOPEPTIDASE MEPH-RELATED"/>
    <property type="match status" value="1"/>
</dbReference>
<dbReference type="Pfam" id="PF00877">
    <property type="entry name" value="NLPC_P60"/>
    <property type="match status" value="1"/>
</dbReference>
<proteinExistence type="inferred from homology"/>
<dbReference type="SUPFAM" id="SSF54001">
    <property type="entry name" value="Cysteine proteinases"/>
    <property type="match status" value="1"/>
</dbReference>
<keyword evidence="7" id="KW-1185">Reference proteome</keyword>
<dbReference type="Proteomes" id="UP001597387">
    <property type="component" value="Unassembled WGS sequence"/>
</dbReference>
<dbReference type="InterPro" id="IPR041382">
    <property type="entry name" value="SH3_16"/>
</dbReference>
<sequence length="257" mass="28959">MIEYGACNLSVVPLRAEASDRSEILTQLLFGDCFEVLEITEKWVQVKTCFDDYQGWIDSKQFTPIKSCLMQPGEQSFMLGLKPYHEVVKVSTGEKLYLVAGSSVPKPLNGRFFLGTEEYQLPADSILAPGDFSAMVIDYARFYLQAPYLWGGRTLFGIDCSGLTQIVFKMLGKTLKRDAWQQAEQGEVVNFLQEAKPGDLAFFDNAEGRVIHVGIMLDEQNIIHASGRVKIDPIDGQGIYSLDLKRHTHKLRIIKRI</sequence>
<keyword evidence="2" id="KW-0645">Protease</keyword>
<dbReference type="Gene3D" id="2.30.30.40">
    <property type="entry name" value="SH3 Domains"/>
    <property type="match status" value="1"/>
</dbReference>
<feature type="domain" description="NlpC/P60" evidence="5">
    <location>
        <begin position="130"/>
        <end position="257"/>
    </location>
</feature>